<comment type="caution">
    <text evidence="1">The sequence shown here is derived from an EMBL/GenBank/DDBJ whole genome shotgun (WGS) entry which is preliminary data.</text>
</comment>
<dbReference type="EMBL" id="VXPY01000101">
    <property type="protein sequence ID" value="MYD91548.1"/>
    <property type="molecule type" value="Genomic_DNA"/>
</dbReference>
<sequence>MRLLRNILALAPCGKPQAAHFAHLMALLQWLPGRLNFTGLEHYGGRSVRTHARWFARPFPFARLAVAALGALHPRVPEGLGALLVLNTSFVSKSGGGTWGTGWFWSGMARAVRWGLGVTLLAAVDVEAGGAHPLCARQSPGSVRSRREACGAATAREAVAAGAGASLGARWVAADGGYASRTFVEGVRALDLHAVGRRKDAVLRFPYTGPHARRPGRRRQFDGRFDRRDLARLACTTLDDEPVDLHHGVLPRGADPQTTEGVLLYSTDLALAPECLFHFYAARFPIEFAFRDAKLHLGLNDGQAPRPNCTFISISSSPLSSGPACRPGSRRSGPSVPFPCAISSGTTSRHVPDPCRHRRIQAPARCGALG</sequence>
<protein>
    <submittedName>
        <fullName evidence="1">Transposase</fullName>
    </submittedName>
</protein>
<name>A0A6B1DWD1_9CHLR</name>
<evidence type="ECO:0000313" key="1">
    <source>
        <dbReference type="EMBL" id="MYD91548.1"/>
    </source>
</evidence>
<accession>A0A6B1DWD1</accession>
<reference evidence="1" key="1">
    <citation type="submission" date="2019-09" db="EMBL/GenBank/DDBJ databases">
        <title>Characterisation of the sponge microbiome using genome-centric metagenomics.</title>
        <authorList>
            <person name="Engelberts J.P."/>
            <person name="Robbins S.J."/>
            <person name="De Goeij J.M."/>
            <person name="Aranda M."/>
            <person name="Bell S.C."/>
            <person name="Webster N.S."/>
        </authorList>
    </citation>
    <scope>NUCLEOTIDE SEQUENCE</scope>
    <source>
        <strain evidence="1">SB0662_bin_9</strain>
    </source>
</reference>
<dbReference type="AlphaFoldDB" id="A0A6B1DWD1"/>
<dbReference type="InterPro" id="IPR012337">
    <property type="entry name" value="RNaseH-like_sf"/>
</dbReference>
<gene>
    <name evidence="1" type="ORF">F4Y08_14645</name>
</gene>
<organism evidence="1">
    <name type="scientific">Caldilineaceae bacterium SB0662_bin_9</name>
    <dbReference type="NCBI Taxonomy" id="2605258"/>
    <lineage>
        <taxon>Bacteria</taxon>
        <taxon>Bacillati</taxon>
        <taxon>Chloroflexota</taxon>
        <taxon>Caldilineae</taxon>
        <taxon>Caldilineales</taxon>
        <taxon>Caldilineaceae</taxon>
    </lineage>
</organism>
<proteinExistence type="predicted"/>
<dbReference type="SUPFAM" id="SSF53098">
    <property type="entry name" value="Ribonuclease H-like"/>
    <property type="match status" value="1"/>
</dbReference>